<organism evidence="3 4">
    <name type="scientific">Burkholderia plantarii</name>
    <dbReference type="NCBI Taxonomy" id="41899"/>
    <lineage>
        <taxon>Bacteria</taxon>
        <taxon>Pseudomonadati</taxon>
        <taxon>Pseudomonadota</taxon>
        <taxon>Betaproteobacteria</taxon>
        <taxon>Burkholderiales</taxon>
        <taxon>Burkholderiaceae</taxon>
        <taxon>Burkholderia</taxon>
    </lineage>
</organism>
<evidence type="ECO:0000313" key="4">
    <source>
        <dbReference type="Proteomes" id="UP000031838"/>
    </source>
</evidence>
<dbReference type="RefSeq" id="WP_042628902.1">
    <property type="nucleotide sequence ID" value="NZ_BSTO01000006.1"/>
</dbReference>
<name>A0A0B6S896_BURPL</name>
<evidence type="ECO:0000256" key="1">
    <source>
        <dbReference type="SAM" id="SignalP"/>
    </source>
</evidence>
<dbReference type="HOGENOM" id="CLU_070307_0_0_4"/>
<sequence>MNSSTDRAAALGTLLIAALTALPLGALPATARAASFDCANAATPTEKRICADPRLSKQDDALRALYARVGDSPDWRADQRAWLASRDACGDAVCLRNLYADRLVVLRHASTPFRWDTRWQRVDASGHAGARLDISHANARSFSFSFDAVTGANSGALSEIATFSSPDLARYVGNAKMDTRGCTLTFRRVLNRLHVDQQGDAFACGAGVGVYYSGDYVAAAKDPNATPTLLSLGVARSAAEDEALHRLLGKDYATMVGTAGAVDTEADNLDGNGARVTSMFVQGIACDTKSVLMSDDRGRLWAAVWEAGTPPAPAAMRYYTNVAADRHRLPKTIAAANAQTCPGETVRVTMMP</sequence>
<dbReference type="KEGG" id="bpla:bpln_2g26350"/>
<evidence type="ECO:0000313" key="3">
    <source>
        <dbReference type="EMBL" id="AJK50664.1"/>
    </source>
</evidence>
<protein>
    <recommendedName>
        <fullName evidence="2">Lysozyme inhibitor LprI-like N-terminal domain-containing protein</fullName>
    </recommendedName>
</protein>
<reference evidence="4" key="1">
    <citation type="submission" date="2011-03" db="EMBL/GenBank/DDBJ databases">
        <authorList>
            <person name="Voget S."/>
            <person name="Streit W.R."/>
            <person name="Jaeger K.E."/>
            <person name="Daniel R."/>
        </authorList>
    </citation>
    <scope>NUCLEOTIDE SEQUENCE [LARGE SCALE GENOMIC DNA]</scope>
    <source>
        <strain evidence="4">PG1</strain>
    </source>
</reference>
<dbReference type="PANTHER" id="PTHR37549:SF1">
    <property type="entry name" value="LIPOPROTEIN LPRI"/>
    <property type="match status" value="1"/>
</dbReference>
<proteinExistence type="predicted"/>
<dbReference type="InterPro" id="IPR052755">
    <property type="entry name" value="Lysozyme_Inhibitor_LprI"/>
</dbReference>
<feature type="domain" description="Lysozyme inhibitor LprI-like N-terminal" evidence="2">
    <location>
        <begin position="38"/>
        <end position="89"/>
    </location>
</feature>
<dbReference type="InterPro" id="IPR009739">
    <property type="entry name" value="LprI-like_N"/>
</dbReference>
<dbReference type="EMBL" id="CP002581">
    <property type="protein sequence ID" value="AJK50664.1"/>
    <property type="molecule type" value="Genomic_DNA"/>
</dbReference>
<accession>A0A0B6S896</accession>
<dbReference type="PANTHER" id="PTHR37549">
    <property type="entry name" value="LIPOPROTEIN LPRI"/>
    <property type="match status" value="1"/>
</dbReference>
<keyword evidence="4" id="KW-1185">Reference proteome</keyword>
<gene>
    <name evidence="3" type="ORF">BGL_2c26100</name>
</gene>
<dbReference type="Proteomes" id="UP000031838">
    <property type="component" value="Chromosome 2"/>
</dbReference>
<keyword evidence="1" id="KW-0732">Signal</keyword>
<feature type="chain" id="PRO_5002124802" description="Lysozyme inhibitor LprI-like N-terminal domain-containing protein" evidence="1">
    <location>
        <begin position="34"/>
        <end position="352"/>
    </location>
</feature>
<dbReference type="AlphaFoldDB" id="A0A0B6S896"/>
<dbReference type="GO" id="GO:0005576">
    <property type="term" value="C:extracellular region"/>
    <property type="evidence" value="ECO:0007669"/>
    <property type="project" value="TreeGrafter"/>
</dbReference>
<dbReference type="KEGG" id="bgp:BGL_2c26100"/>
<reference evidence="3 4" key="2">
    <citation type="journal article" date="2016" name="Appl. Microbiol. Biotechnol.">
        <title>Mutations improving production and secretion of extracellular lipase by Burkholderia glumae PG1.</title>
        <authorList>
            <person name="Knapp A."/>
            <person name="Voget S."/>
            <person name="Gao R."/>
            <person name="Zaburannyi N."/>
            <person name="Krysciak D."/>
            <person name="Breuer M."/>
            <person name="Hauer B."/>
            <person name="Streit W.R."/>
            <person name="Muller R."/>
            <person name="Daniel R."/>
            <person name="Jaeger K.E."/>
        </authorList>
    </citation>
    <scope>NUCLEOTIDE SEQUENCE [LARGE SCALE GENOMIC DNA]</scope>
    <source>
        <strain evidence="3 4">PG1</strain>
    </source>
</reference>
<feature type="signal peptide" evidence="1">
    <location>
        <begin position="1"/>
        <end position="33"/>
    </location>
</feature>
<dbReference type="Pfam" id="PF07007">
    <property type="entry name" value="LprI"/>
    <property type="match status" value="1"/>
</dbReference>
<evidence type="ECO:0000259" key="2">
    <source>
        <dbReference type="Pfam" id="PF07007"/>
    </source>
</evidence>